<organism evidence="4 5">
    <name type="scientific">Nonomuraea corallina</name>
    <dbReference type="NCBI Taxonomy" id="2989783"/>
    <lineage>
        <taxon>Bacteria</taxon>
        <taxon>Bacillati</taxon>
        <taxon>Actinomycetota</taxon>
        <taxon>Actinomycetes</taxon>
        <taxon>Streptosporangiales</taxon>
        <taxon>Streptosporangiaceae</taxon>
        <taxon>Nonomuraea</taxon>
    </lineage>
</organism>
<keyword evidence="5" id="KW-1185">Reference proteome</keyword>
<dbReference type="InterPro" id="IPR036271">
    <property type="entry name" value="Tet_transcr_reg_TetR-rel_C_sf"/>
</dbReference>
<evidence type="ECO:0000313" key="5">
    <source>
        <dbReference type="Proteomes" id="UP001144036"/>
    </source>
</evidence>
<dbReference type="EMBL" id="JAPNNL010000158">
    <property type="protein sequence ID" value="MDA0637464.1"/>
    <property type="molecule type" value="Genomic_DNA"/>
</dbReference>
<dbReference type="Gene3D" id="1.10.357.10">
    <property type="entry name" value="Tetracycline Repressor, domain 2"/>
    <property type="match status" value="1"/>
</dbReference>
<proteinExistence type="predicted"/>
<dbReference type="InterPro" id="IPR004111">
    <property type="entry name" value="Repressor_TetR_C"/>
</dbReference>
<keyword evidence="2" id="KW-0804">Transcription</keyword>
<sequence>MAEGDGRATALAALRLAAEADYRSGEHTAVLALLEEARRSGDPTALAEAADLAHQCLMGPGLGEKRHEVSRGLLAAAFRTGCCGDLLLGLLWRTVDHILDAHPHTERCLAELRGELARWRAGLRDWAFALRAVSQRRPWLTRVPASGPPSGPNQIAWMEAALAILSRTRLDWAHKVGILTLINGYVVQWVRQYSELAEGRAAEGQGQADAERDYGRALVRLVDPGRFPETARLFASALFETLPPDTPDATIADADFSLGLELILDGVAVRVERS</sequence>
<name>A0ABT4SJR1_9ACTN</name>
<gene>
    <name evidence="4" type="ORF">OUY22_29005</name>
</gene>
<reference evidence="4" key="1">
    <citation type="submission" date="2022-11" db="EMBL/GenBank/DDBJ databases">
        <title>Nonomuraea corallina sp. nov., a new species of the genus Nonomuraea isolated from sea side sediment in Thai sea.</title>
        <authorList>
            <person name="Ngamcharungchit C."/>
            <person name="Matsumoto A."/>
            <person name="Suriyachadkun C."/>
            <person name="Panbangred W."/>
            <person name="Inahashi Y."/>
            <person name="Intra B."/>
        </authorList>
    </citation>
    <scope>NUCLEOTIDE SEQUENCE</scope>
    <source>
        <strain evidence="4">MCN248</strain>
    </source>
</reference>
<dbReference type="RefSeq" id="WP_270158367.1">
    <property type="nucleotide sequence ID" value="NZ_JAPNNL010000158.1"/>
</dbReference>
<evidence type="ECO:0000259" key="3">
    <source>
        <dbReference type="Pfam" id="PF02909"/>
    </source>
</evidence>
<evidence type="ECO:0000313" key="4">
    <source>
        <dbReference type="EMBL" id="MDA0637464.1"/>
    </source>
</evidence>
<feature type="domain" description="Tetracycline repressor TetR C-terminal" evidence="3">
    <location>
        <begin position="118"/>
        <end position="270"/>
    </location>
</feature>
<comment type="caution">
    <text evidence="4">The sequence shown here is derived from an EMBL/GenBank/DDBJ whole genome shotgun (WGS) entry which is preliminary data.</text>
</comment>
<evidence type="ECO:0000256" key="1">
    <source>
        <dbReference type="ARBA" id="ARBA00023015"/>
    </source>
</evidence>
<dbReference type="Proteomes" id="UP001144036">
    <property type="component" value="Unassembled WGS sequence"/>
</dbReference>
<dbReference type="Pfam" id="PF02909">
    <property type="entry name" value="TetR_C_1"/>
    <property type="match status" value="1"/>
</dbReference>
<evidence type="ECO:0000256" key="2">
    <source>
        <dbReference type="ARBA" id="ARBA00023163"/>
    </source>
</evidence>
<keyword evidence="1" id="KW-0805">Transcription regulation</keyword>
<dbReference type="SUPFAM" id="SSF48498">
    <property type="entry name" value="Tetracyclin repressor-like, C-terminal domain"/>
    <property type="match status" value="1"/>
</dbReference>
<accession>A0ABT4SJR1</accession>
<protein>
    <submittedName>
        <fullName evidence="4">TetR/AcrR family transcriptional regulator C-terminal domain-containing protein</fullName>
    </submittedName>
</protein>